<dbReference type="PRINTS" id="PR00469">
    <property type="entry name" value="PNDRDTASEII"/>
</dbReference>
<comment type="similarity">
    <text evidence="1">Belongs to the FAD-dependent oxidoreductase family.</text>
</comment>
<keyword evidence="3" id="KW-0274">FAD</keyword>
<comment type="caution">
    <text evidence="6">The sequence shown here is derived from an EMBL/GenBank/DDBJ whole genome shotgun (WGS) entry which is preliminary data.</text>
</comment>
<dbReference type="Pfam" id="PF07992">
    <property type="entry name" value="Pyr_redox_2"/>
    <property type="match status" value="1"/>
</dbReference>
<evidence type="ECO:0000256" key="2">
    <source>
        <dbReference type="ARBA" id="ARBA00022630"/>
    </source>
</evidence>
<evidence type="ECO:0000313" key="6">
    <source>
        <dbReference type="EMBL" id="TMW66521.1"/>
    </source>
</evidence>
<sequence length="394" mass="43132">MVRIVIIGAGPAGLNAAQALARALRPSDETEVTVLEKSKFFYHTIGAPRAYTEGAYAAKMFIPYDNAIPKGAAAFVRILRGVATSISAEKNEVRYRAIGDDDRPRDEEAILDFDYLIIATGSTYAVPIKQDGANYSRSHTEAQLQEVRAQIAKADKILIVGGGAVGCEVAGDIATHFPAKSVTLLEGKDKLIGGNTMTNKFLTRVAQALERLRVQIILDETLEEGLTENCFERRTLRTNKGREIESDIQLLCAGFSPVGLLVKEMDASLVDERGSVRVNAYLQLDNEKYHHMFALGDVSNHSTPKLAFWAGEQAKYLTKELVAIIRRKQANITRAFPNVSVEAMILPLGPRGGVSQLPVFRGLVVGNFLTRKIKAKDMLARRMWGSLNATTPTA</sequence>
<evidence type="ECO:0000256" key="3">
    <source>
        <dbReference type="ARBA" id="ARBA00022827"/>
    </source>
</evidence>
<evidence type="ECO:0000256" key="4">
    <source>
        <dbReference type="ARBA" id="ARBA00023002"/>
    </source>
</evidence>
<dbReference type="GO" id="GO:0004174">
    <property type="term" value="F:electron-transferring-flavoprotein dehydrogenase activity"/>
    <property type="evidence" value="ECO:0007669"/>
    <property type="project" value="TreeGrafter"/>
</dbReference>
<protein>
    <recommendedName>
        <fullName evidence="5">FAD/NAD(P)-binding domain-containing protein</fullName>
    </recommendedName>
</protein>
<organism evidence="6 7">
    <name type="scientific">Pythium oligandrum</name>
    <name type="common">Mycoparasitic fungus</name>
    <dbReference type="NCBI Taxonomy" id="41045"/>
    <lineage>
        <taxon>Eukaryota</taxon>
        <taxon>Sar</taxon>
        <taxon>Stramenopiles</taxon>
        <taxon>Oomycota</taxon>
        <taxon>Peronosporomycetes</taxon>
        <taxon>Pythiales</taxon>
        <taxon>Pythiaceae</taxon>
        <taxon>Pythium</taxon>
    </lineage>
</organism>
<dbReference type="AlphaFoldDB" id="A0A8K1CPU7"/>
<keyword evidence="2" id="KW-0285">Flavoprotein</keyword>
<dbReference type="OrthoDB" id="202203at2759"/>
<dbReference type="Proteomes" id="UP000794436">
    <property type="component" value="Unassembled WGS sequence"/>
</dbReference>
<proteinExistence type="inferred from homology"/>
<dbReference type="PANTHER" id="PTHR43735:SF3">
    <property type="entry name" value="FERROPTOSIS SUPPRESSOR PROTEIN 1"/>
    <property type="match status" value="1"/>
</dbReference>
<dbReference type="GO" id="GO:0005737">
    <property type="term" value="C:cytoplasm"/>
    <property type="evidence" value="ECO:0007669"/>
    <property type="project" value="TreeGrafter"/>
</dbReference>
<keyword evidence="7" id="KW-1185">Reference proteome</keyword>
<dbReference type="EMBL" id="SPLM01000036">
    <property type="protein sequence ID" value="TMW66521.1"/>
    <property type="molecule type" value="Genomic_DNA"/>
</dbReference>
<dbReference type="PANTHER" id="PTHR43735">
    <property type="entry name" value="APOPTOSIS-INDUCING FACTOR 1"/>
    <property type="match status" value="1"/>
</dbReference>
<evidence type="ECO:0000313" key="7">
    <source>
        <dbReference type="Proteomes" id="UP000794436"/>
    </source>
</evidence>
<gene>
    <name evidence="6" type="ORF">Poli38472_004286</name>
</gene>
<dbReference type="GO" id="GO:0050660">
    <property type="term" value="F:flavin adenine dinucleotide binding"/>
    <property type="evidence" value="ECO:0007669"/>
    <property type="project" value="TreeGrafter"/>
</dbReference>
<dbReference type="Gene3D" id="3.50.50.100">
    <property type="match status" value="1"/>
</dbReference>
<evidence type="ECO:0000256" key="1">
    <source>
        <dbReference type="ARBA" id="ARBA00006442"/>
    </source>
</evidence>
<name>A0A8K1CPU7_PYTOL</name>
<dbReference type="InterPro" id="IPR036188">
    <property type="entry name" value="FAD/NAD-bd_sf"/>
</dbReference>
<reference evidence="6" key="1">
    <citation type="submission" date="2019-03" db="EMBL/GenBank/DDBJ databases">
        <title>Long read genome sequence of the mycoparasitic Pythium oligandrum ATCC 38472 isolated from sugarbeet rhizosphere.</title>
        <authorList>
            <person name="Gaulin E."/>
        </authorList>
    </citation>
    <scope>NUCLEOTIDE SEQUENCE</scope>
    <source>
        <strain evidence="6">ATCC 38472_TT</strain>
    </source>
</reference>
<dbReference type="PRINTS" id="PR00368">
    <property type="entry name" value="FADPNR"/>
</dbReference>
<dbReference type="SUPFAM" id="SSF51905">
    <property type="entry name" value="FAD/NAD(P)-binding domain"/>
    <property type="match status" value="1"/>
</dbReference>
<keyword evidence="4" id="KW-0560">Oxidoreductase</keyword>
<feature type="domain" description="FAD/NAD(P)-binding" evidence="5">
    <location>
        <begin position="3"/>
        <end position="314"/>
    </location>
</feature>
<accession>A0A8K1CPU7</accession>
<dbReference type="InterPro" id="IPR023753">
    <property type="entry name" value="FAD/NAD-binding_dom"/>
</dbReference>
<evidence type="ECO:0000259" key="5">
    <source>
        <dbReference type="Pfam" id="PF07992"/>
    </source>
</evidence>